<dbReference type="SMART" id="SM00282">
    <property type="entry name" value="LamG"/>
    <property type="match status" value="1"/>
</dbReference>
<name>A0AAV2QTA3_MEGNR</name>
<evidence type="ECO:0000313" key="3">
    <source>
        <dbReference type="EMBL" id="CAL4100665.1"/>
    </source>
</evidence>
<proteinExistence type="predicted"/>
<dbReference type="Gene3D" id="2.60.120.200">
    <property type="match status" value="1"/>
</dbReference>
<keyword evidence="4" id="KW-1185">Reference proteome</keyword>
<feature type="domain" description="Laminin G" evidence="2">
    <location>
        <begin position="1"/>
        <end position="159"/>
    </location>
</feature>
<dbReference type="PANTHER" id="PTHR15036">
    <property type="entry name" value="PIKACHURIN-LIKE PROTEIN"/>
    <property type="match status" value="1"/>
</dbReference>
<comment type="caution">
    <text evidence="1">Lacks conserved residue(s) required for the propagation of feature annotation.</text>
</comment>
<gene>
    <name evidence="3" type="ORF">MNOR_LOCUS16854</name>
</gene>
<organism evidence="3 4">
    <name type="scientific">Meganyctiphanes norvegica</name>
    <name type="common">Northern krill</name>
    <name type="synonym">Thysanopoda norvegica</name>
    <dbReference type="NCBI Taxonomy" id="48144"/>
    <lineage>
        <taxon>Eukaryota</taxon>
        <taxon>Metazoa</taxon>
        <taxon>Ecdysozoa</taxon>
        <taxon>Arthropoda</taxon>
        <taxon>Crustacea</taxon>
        <taxon>Multicrustacea</taxon>
        <taxon>Malacostraca</taxon>
        <taxon>Eumalacostraca</taxon>
        <taxon>Eucarida</taxon>
        <taxon>Euphausiacea</taxon>
        <taxon>Euphausiidae</taxon>
        <taxon>Meganyctiphanes</taxon>
    </lineage>
</organism>
<dbReference type="PROSITE" id="PS50025">
    <property type="entry name" value="LAM_G_DOMAIN"/>
    <property type="match status" value="1"/>
</dbReference>
<dbReference type="SUPFAM" id="SSF49899">
    <property type="entry name" value="Concanavalin A-like lectins/glucanases"/>
    <property type="match status" value="1"/>
</dbReference>
<accession>A0AAV2QTA3</accession>
<dbReference type="Proteomes" id="UP001497623">
    <property type="component" value="Unassembled WGS sequence"/>
</dbReference>
<reference evidence="3 4" key="1">
    <citation type="submission" date="2024-05" db="EMBL/GenBank/DDBJ databases">
        <authorList>
            <person name="Wallberg A."/>
        </authorList>
    </citation>
    <scope>NUCLEOTIDE SEQUENCE [LARGE SCALE GENOMIC DNA]</scope>
</reference>
<dbReference type="EMBL" id="CAXKWB010011272">
    <property type="protein sequence ID" value="CAL4100665.1"/>
    <property type="molecule type" value="Genomic_DNA"/>
</dbReference>
<sequence>PSNPQATFKFSFDVKTSAYEGIIFYCANKNHKEFISIFMKDHLLVFSYNLGSGVVVMRSTQPVNDDEWHSVIAQRQNEMGVLYIDGLQESNGSNSKFDHYKHIDLRPPYYVGGLPQIVTEMSHSNTEDINLSLSGCIKDMQLNDLKLDGEHKYINVQKCSEKVEP</sequence>
<dbReference type="InterPro" id="IPR050372">
    <property type="entry name" value="Neurexin-related_CASP"/>
</dbReference>
<dbReference type="Pfam" id="PF00054">
    <property type="entry name" value="Laminin_G_1"/>
    <property type="match status" value="1"/>
</dbReference>
<feature type="non-terminal residue" evidence="3">
    <location>
        <position position="165"/>
    </location>
</feature>
<comment type="caution">
    <text evidence="3">The sequence shown here is derived from an EMBL/GenBank/DDBJ whole genome shotgun (WGS) entry which is preliminary data.</text>
</comment>
<dbReference type="InterPro" id="IPR013320">
    <property type="entry name" value="ConA-like_dom_sf"/>
</dbReference>
<evidence type="ECO:0000313" key="4">
    <source>
        <dbReference type="Proteomes" id="UP001497623"/>
    </source>
</evidence>
<dbReference type="PANTHER" id="PTHR15036:SF67">
    <property type="entry name" value="LAMININ SUBUNIT ALPHA-LIKE PROTEIN"/>
    <property type="match status" value="1"/>
</dbReference>
<dbReference type="CDD" id="cd00110">
    <property type="entry name" value="LamG"/>
    <property type="match status" value="1"/>
</dbReference>
<dbReference type="AlphaFoldDB" id="A0AAV2QTA3"/>
<protein>
    <recommendedName>
        <fullName evidence="2">Laminin G domain-containing protein</fullName>
    </recommendedName>
</protein>
<evidence type="ECO:0000256" key="1">
    <source>
        <dbReference type="PROSITE-ProRule" id="PRU00122"/>
    </source>
</evidence>
<feature type="non-terminal residue" evidence="3">
    <location>
        <position position="1"/>
    </location>
</feature>
<dbReference type="InterPro" id="IPR001791">
    <property type="entry name" value="Laminin_G"/>
</dbReference>
<evidence type="ECO:0000259" key="2">
    <source>
        <dbReference type="PROSITE" id="PS50025"/>
    </source>
</evidence>